<keyword evidence="2" id="KW-0456">Lyase</keyword>
<organism evidence="6 7">
    <name type="scientific">Methylobacterium crusticola</name>
    <dbReference type="NCBI Taxonomy" id="1697972"/>
    <lineage>
        <taxon>Bacteria</taxon>
        <taxon>Pseudomonadati</taxon>
        <taxon>Pseudomonadota</taxon>
        <taxon>Alphaproteobacteria</taxon>
        <taxon>Hyphomicrobiales</taxon>
        <taxon>Methylobacteriaceae</taxon>
        <taxon>Methylobacterium</taxon>
    </lineage>
</organism>
<keyword evidence="1" id="KW-0479">Metal-binding</keyword>
<dbReference type="PANTHER" id="PTHR30502:SF4">
    <property type="entry name" value="5-KETO-4-DEOXY-D-GLUCARATE ALDOLASE"/>
    <property type="match status" value="1"/>
</dbReference>
<dbReference type="RefSeq" id="WP_128564808.1">
    <property type="nucleotide sequence ID" value="NZ_BPQH01000005.1"/>
</dbReference>
<sequence>MTAFENPFKQGLADRRRQAGLWLTTGAAGVTEIAAGAGFAWLLLDMEHSPNDLIEVVDHLRAAVGGTAEPVVRVPWNEPVVVKRLLDQGARSLMFPFVQSAEEARRAVAATRYPPQGIRGFAGTSRATGYGLRPDYAARAAEEICVVVQVETPEAIRAAGEIAAVPGIDGVFIGPNDLAANMGHLGRPDAPPVRALIAEALAAIGAAGKAAGLLNFSESGARADFEAGFSFVAVSGDAFILARETQRIARTVFGDAAGR</sequence>
<dbReference type="SUPFAM" id="SSF51621">
    <property type="entry name" value="Phosphoenolpyruvate/pyruvate domain"/>
    <property type="match status" value="1"/>
</dbReference>
<protein>
    <submittedName>
        <fullName evidence="6">4-hydroxy-2-oxo-heptane-1,7-dioate aldolase</fullName>
    </submittedName>
</protein>
<feature type="transmembrane region" description="Helical" evidence="4">
    <location>
        <begin position="21"/>
        <end position="44"/>
    </location>
</feature>
<evidence type="ECO:0000259" key="5">
    <source>
        <dbReference type="Pfam" id="PF03328"/>
    </source>
</evidence>
<accession>A0ABQ4QWX5</accession>
<proteinExistence type="predicted"/>
<evidence type="ECO:0000313" key="6">
    <source>
        <dbReference type="EMBL" id="GJD49146.1"/>
    </source>
</evidence>
<reference evidence="6" key="2">
    <citation type="submission" date="2021-08" db="EMBL/GenBank/DDBJ databases">
        <authorList>
            <person name="Tani A."/>
            <person name="Ola A."/>
            <person name="Ogura Y."/>
            <person name="Katsura K."/>
            <person name="Hayashi T."/>
        </authorList>
    </citation>
    <scope>NUCLEOTIDE SEQUENCE</scope>
    <source>
        <strain evidence="6">KCTC 52305</strain>
    </source>
</reference>
<dbReference type="PANTHER" id="PTHR30502">
    <property type="entry name" value="2-KETO-3-DEOXY-L-RHAMNONATE ALDOLASE"/>
    <property type="match status" value="1"/>
</dbReference>
<dbReference type="InterPro" id="IPR005000">
    <property type="entry name" value="Aldolase/citrate-lyase_domain"/>
</dbReference>
<keyword evidence="4" id="KW-0812">Transmembrane</keyword>
<evidence type="ECO:0000256" key="1">
    <source>
        <dbReference type="ARBA" id="ARBA00022723"/>
    </source>
</evidence>
<dbReference type="InterPro" id="IPR015813">
    <property type="entry name" value="Pyrv/PenolPyrv_kinase-like_dom"/>
</dbReference>
<dbReference type="Proteomes" id="UP001055167">
    <property type="component" value="Unassembled WGS sequence"/>
</dbReference>
<dbReference type="Pfam" id="PF03328">
    <property type="entry name" value="HpcH_HpaI"/>
    <property type="match status" value="1"/>
</dbReference>
<keyword evidence="4" id="KW-0472">Membrane</keyword>
<dbReference type="InterPro" id="IPR050251">
    <property type="entry name" value="HpcH-HpaI_aldolase"/>
</dbReference>
<keyword evidence="7" id="KW-1185">Reference proteome</keyword>
<dbReference type="Gene3D" id="3.20.20.60">
    <property type="entry name" value="Phosphoenolpyruvate-binding domains"/>
    <property type="match status" value="1"/>
</dbReference>
<evidence type="ECO:0000256" key="2">
    <source>
        <dbReference type="ARBA" id="ARBA00023239"/>
    </source>
</evidence>
<evidence type="ECO:0000256" key="4">
    <source>
        <dbReference type="SAM" id="Phobius"/>
    </source>
</evidence>
<comment type="catalytic activity">
    <reaction evidence="3">
        <text>D-glyceraldehyde + pyruvate = 2-dehydro-3-deoxy-L-galactonate</text>
        <dbReference type="Rhea" id="RHEA:80055"/>
        <dbReference type="ChEBI" id="CHEBI:15361"/>
        <dbReference type="ChEBI" id="CHEBI:17378"/>
        <dbReference type="ChEBI" id="CHEBI:75545"/>
    </reaction>
</comment>
<dbReference type="EMBL" id="BPQH01000005">
    <property type="protein sequence ID" value="GJD49146.1"/>
    <property type="molecule type" value="Genomic_DNA"/>
</dbReference>
<feature type="domain" description="HpcH/HpaI aldolase/citrate lyase" evidence="5">
    <location>
        <begin position="18"/>
        <end position="235"/>
    </location>
</feature>
<evidence type="ECO:0000313" key="7">
    <source>
        <dbReference type="Proteomes" id="UP001055167"/>
    </source>
</evidence>
<dbReference type="InterPro" id="IPR040442">
    <property type="entry name" value="Pyrv_kinase-like_dom_sf"/>
</dbReference>
<gene>
    <name evidence="6" type="primary">hpcH_1</name>
    <name evidence="6" type="ORF">OPKNFCMD_1876</name>
</gene>
<keyword evidence="4" id="KW-1133">Transmembrane helix</keyword>
<name>A0ABQ4QWX5_9HYPH</name>
<evidence type="ECO:0000256" key="3">
    <source>
        <dbReference type="ARBA" id="ARBA00045074"/>
    </source>
</evidence>
<reference evidence="6" key="1">
    <citation type="journal article" date="2021" name="Front. Microbiol.">
        <title>Comprehensive Comparative Genomics and Phenotyping of Methylobacterium Species.</title>
        <authorList>
            <person name="Alessa O."/>
            <person name="Ogura Y."/>
            <person name="Fujitani Y."/>
            <person name="Takami H."/>
            <person name="Hayashi T."/>
            <person name="Sahin N."/>
            <person name="Tani A."/>
        </authorList>
    </citation>
    <scope>NUCLEOTIDE SEQUENCE</scope>
    <source>
        <strain evidence="6">KCTC 52305</strain>
    </source>
</reference>
<comment type="caution">
    <text evidence="6">The sequence shown here is derived from an EMBL/GenBank/DDBJ whole genome shotgun (WGS) entry which is preliminary data.</text>
</comment>